<sequence length="200" mass="20917">MTAERQNTLRTPAPKPGVPQWKTGKPDAMLAAAVDQARRELETITPAGTIGEHLGAKREEDRVVTHLFASRLAGYVGWQWFAVLTRNSRSKVVTVSEIGLLPSEDSVLAPPWVPWSERVRPEDVAAMQAEEETAAGEAGGAEHSGTEDSGQGDDADQVAVAAADAVLDEGEAAASEGSVADAGEAAGDSDVEDAEEDAAE</sequence>
<organism evidence="2 3">
    <name type="scientific">Arthrobacter woluwensis</name>
    <dbReference type="NCBI Taxonomy" id="156980"/>
    <lineage>
        <taxon>Bacteria</taxon>
        <taxon>Bacillati</taxon>
        <taxon>Actinomycetota</taxon>
        <taxon>Actinomycetes</taxon>
        <taxon>Micrococcales</taxon>
        <taxon>Micrococcaceae</taxon>
        <taxon>Arthrobacter</taxon>
    </lineage>
</organism>
<dbReference type="InterPro" id="IPR021391">
    <property type="entry name" value="DUF3027"/>
</dbReference>
<feature type="compositionally biased region" description="Acidic residues" evidence="1">
    <location>
        <begin position="187"/>
        <end position="200"/>
    </location>
</feature>
<protein>
    <recommendedName>
        <fullName evidence="4">DUF3027 domain-containing protein</fullName>
    </recommendedName>
</protein>
<evidence type="ECO:0000313" key="3">
    <source>
        <dbReference type="Proteomes" id="UP000182652"/>
    </source>
</evidence>
<dbReference type="AlphaFoldDB" id="A0A1H4T3Y4"/>
<evidence type="ECO:0000256" key="1">
    <source>
        <dbReference type="SAM" id="MobiDB-lite"/>
    </source>
</evidence>
<dbReference type="EMBL" id="FNSN01000003">
    <property type="protein sequence ID" value="SEC51173.1"/>
    <property type="molecule type" value="Genomic_DNA"/>
</dbReference>
<feature type="region of interest" description="Disordered" evidence="1">
    <location>
        <begin position="1"/>
        <end position="24"/>
    </location>
</feature>
<gene>
    <name evidence="2" type="ORF">SAMN04489745_3055</name>
</gene>
<accession>A0A1H4T3Y4</accession>
<dbReference type="Pfam" id="PF11228">
    <property type="entry name" value="DUF3027"/>
    <property type="match status" value="1"/>
</dbReference>
<feature type="compositionally biased region" description="Low complexity" evidence="1">
    <location>
        <begin position="172"/>
        <end position="186"/>
    </location>
</feature>
<feature type="region of interest" description="Disordered" evidence="1">
    <location>
        <begin position="128"/>
        <end position="200"/>
    </location>
</feature>
<proteinExistence type="predicted"/>
<dbReference type="Proteomes" id="UP000182652">
    <property type="component" value="Unassembled WGS sequence"/>
</dbReference>
<dbReference type="RefSeq" id="WP_066214256.1">
    <property type="nucleotide sequence ID" value="NZ_FNSN01000003.1"/>
</dbReference>
<reference evidence="2 3" key="1">
    <citation type="submission" date="2016-10" db="EMBL/GenBank/DDBJ databases">
        <authorList>
            <person name="de Groot N.N."/>
        </authorList>
    </citation>
    <scope>NUCLEOTIDE SEQUENCE [LARGE SCALE GENOMIC DNA]</scope>
    <source>
        <strain evidence="2 3">DSM 10495</strain>
    </source>
</reference>
<name>A0A1H4T3Y4_9MICC</name>
<feature type="compositionally biased region" description="Polar residues" evidence="1">
    <location>
        <begin position="1"/>
        <end position="10"/>
    </location>
</feature>
<dbReference type="STRING" id="156980.SAMN04489745_3055"/>
<evidence type="ECO:0008006" key="4">
    <source>
        <dbReference type="Google" id="ProtNLM"/>
    </source>
</evidence>
<evidence type="ECO:0000313" key="2">
    <source>
        <dbReference type="EMBL" id="SEC51173.1"/>
    </source>
</evidence>
<keyword evidence="3" id="KW-1185">Reference proteome</keyword>